<keyword evidence="1" id="KW-0378">Hydrolase</keyword>
<proteinExistence type="predicted"/>
<feature type="domain" description="Fibronectin type-III" evidence="3">
    <location>
        <begin position="1"/>
        <end position="84"/>
    </location>
</feature>
<dbReference type="InterPro" id="IPR013783">
    <property type="entry name" value="Ig-like_fold"/>
</dbReference>
<dbReference type="PROSITE" id="PS50853">
    <property type="entry name" value="FN3"/>
    <property type="match status" value="1"/>
</dbReference>
<evidence type="ECO:0000256" key="1">
    <source>
        <dbReference type="ARBA" id="ARBA00023295"/>
    </source>
</evidence>
<keyword evidence="5" id="KW-1185">Reference proteome</keyword>
<name>A0ABT0Y503_9ACTN</name>
<dbReference type="SUPFAM" id="SSF49265">
    <property type="entry name" value="Fibronectin type III"/>
    <property type="match status" value="1"/>
</dbReference>
<evidence type="ECO:0000256" key="2">
    <source>
        <dbReference type="ARBA" id="ARBA00023326"/>
    </source>
</evidence>
<evidence type="ECO:0000313" key="5">
    <source>
        <dbReference type="Proteomes" id="UP001523216"/>
    </source>
</evidence>
<dbReference type="EMBL" id="JAMQOL010000038">
    <property type="protein sequence ID" value="MCM4081118.1"/>
    <property type="molecule type" value="Genomic_DNA"/>
</dbReference>
<evidence type="ECO:0000259" key="3">
    <source>
        <dbReference type="PROSITE" id="PS50853"/>
    </source>
</evidence>
<gene>
    <name evidence="4" type="ORF">LXN57_26440</name>
</gene>
<protein>
    <submittedName>
        <fullName evidence="4">Fibronectin type III domain-containing protein</fullName>
    </submittedName>
</protein>
<dbReference type="Pfam" id="PF00041">
    <property type="entry name" value="fn3"/>
    <property type="match status" value="1"/>
</dbReference>
<keyword evidence="2" id="KW-0624">Polysaccharide degradation</keyword>
<keyword evidence="2" id="KW-0119">Carbohydrate metabolism</keyword>
<dbReference type="InterPro" id="IPR036116">
    <property type="entry name" value="FN3_sf"/>
</dbReference>
<keyword evidence="1" id="KW-0326">Glycosidase</keyword>
<evidence type="ECO:0000313" key="4">
    <source>
        <dbReference type="EMBL" id="MCM4081118.1"/>
    </source>
</evidence>
<dbReference type="CDD" id="cd00063">
    <property type="entry name" value="FN3"/>
    <property type="match status" value="1"/>
</dbReference>
<dbReference type="Gene3D" id="2.60.40.10">
    <property type="entry name" value="Immunoglobulins"/>
    <property type="match status" value="1"/>
</dbReference>
<comment type="caution">
    <text evidence="4">The sequence shown here is derived from an EMBL/GenBank/DDBJ whole genome shotgun (WGS) entry which is preliminary data.</text>
</comment>
<sequence>MILTWDAAPPNGSDITAYEVTWTAADGATGATTTGGQARTVAIGGLVRERPYRIGVLARTAGGVGVPAVVEAALPSRWITVHRGADTTYEDKCGPPDCAYPYIELFGFPPRTEIQITPVASAWGRFNVGAELTTNDQGYLRSRTRFPFSGVGQTLWVDVGDTQSNRFLWPEKGP</sequence>
<dbReference type="Proteomes" id="UP001523216">
    <property type="component" value="Unassembled WGS sequence"/>
</dbReference>
<organism evidence="4 5">
    <name type="scientific">Paractinoplanes hotanensis</name>
    <dbReference type="NCBI Taxonomy" id="2906497"/>
    <lineage>
        <taxon>Bacteria</taxon>
        <taxon>Bacillati</taxon>
        <taxon>Actinomycetota</taxon>
        <taxon>Actinomycetes</taxon>
        <taxon>Micromonosporales</taxon>
        <taxon>Micromonosporaceae</taxon>
        <taxon>Paractinoplanes</taxon>
    </lineage>
</organism>
<dbReference type="InterPro" id="IPR003961">
    <property type="entry name" value="FN3_dom"/>
</dbReference>
<accession>A0ABT0Y503</accession>
<reference evidence="4 5" key="1">
    <citation type="submission" date="2022-06" db="EMBL/GenBank/DDBJ databases">
        <title>Actinoplanes abujensis sp. nov., isolated from Nigerian arid soil.</title>
        <authorList>
            <person name="Ding P."/>
        </authorList>
    </citation>
    <scope>NUCLEOTIDE SEQUENCE [LARGE SCALE GENOMIC DNA]</scope>
    <source>
        <strain evidence="5">TRM88002</strain>
    </source>
</reference>